<dbReference type="EMBL" id="JABBWK010000062">
    <property type="protein sequence ID" value="KAG1895768.1"/>
    <property type="molecule type" value="Genomic_DNA"/>
</dbReference>
<sequence>MPSDRKQVVVLYAEAKLQKSIDLPGSLTVARAKEEGMVAIRDHLNTIPGVPPVSLDPDCTDFYPATKDDNSIIRGLKGNLTMVVYPEPPQGQRLTPSPFVDALQSSIHEVRDVKAQQNAALLIREESVKCNVKPAENDVLLRRLEAMEEKIGRDIAELRRENAELKHNVKELAGLKSNIEELRRENAGLKHDIKELSDKMDENTRAVLGVRFVCLCYRFSRSCLGITG</sequence>
<keyword evidence="3" id="KW-1185">Reference proteome</keyword>
<organism evidence="2 3">
    <name type="scientific">Suillus fuscotomentosus</name>
    <dbReference type="NCBI Taxonomy" id="1912939"/>
    <lineage>
        <taxon>Eukaryota</taxon>
        <taxon>Fungi</taxon>
        <taxon>Dikarya</taxon>
        <taxon>Basidiomycota</taxon>
        <taxon>Agaricomycotina</taxon>
        <taxon>Agaricomycetes</taxon>
        <taxon>Agaricomycetidae</taxon>
        <taxon>Boletales</taxon>
        <taxon>Suillineae</taxon>
        <taxon>Suillaceae</taxon>
        <taxon>Suillus</taxon>
    </lineage>
</organism>
<dbReference type="GeneID" id="64666937"/>
<comment type="caution">
    <text evidence="2">The sequence shown here is derived from an EMBL/GenBank/DDBJ whole genome shotgun (WGS) entry which is preliminary data.</text>
</comment>
<keyword evidence="1" id="KW-0175">Coiled coil</keyword>
<evidence type="ECO:0000313" key="3">
    <source>
        <dbReference type="Proteomes" id="UP001195769"/>
    </source>
</evidence>
<protein>
    <submittedName>
        <fullName evidence="2">Uncharacterized protein</fullName>
    </submittedName>
</protein>
<evidence type="ECO:0000256" key="1">
    <source>
        <dbReference type="SAM" id="Coils"/>
    </source>
</evidence>
<name>A0AAD4HGJ7_9AGAM</name>
<feature type="coiled-coil region" evidence="1">
    <location>
        <begin position="141"/>
        <end position="206"/>
    </location>
</feature>
<dbReference type="Proteomes" id="UP001195769">
    <property type="component" value="Unassembled WGS sequence"/>
</dbReference>
<reference evidence="2" key="1">
    <citation type="journal article" date="2020" name="New Phytol.">
        <title>Comparative genomics reveals dynamic genome evolution in host specialist ectomycorrhizal fungi.</title>
        <authorList>
            <person name="Lofgren L.A."/>
            <person name="Nguyen N.H."/>
            <person name="Vilgalys R."/>
            <person name="Ruytinx J."/>
            <person name="Liao H.L."/>
            <person name="Branco S."/>
            <person name="Kuo A."/>
            <person name="LaButti K."/>
            <person name="Lipzen A."/>
            <person name="Andreopoulos W."/>
            <person name="Pangilinan J."/>
            <person name="Riley R."/>
            <person name="Hundley H."/>
            <person name="Na H."/>
            <person name="Barry K."/>
            <person name="Grigoriev I.V."/>
            <person name="Stajich J.E."/>
            <person name="Kennedy P.G."/>
        </authorList>
    </citation>
    <scope>NUCLEOTIDE SEQUENCE</scope>
    <source>
        <strain evidence="2">FC203</strain>
    </source>
</reference>
<dbReference type="AlphaFoldDB" id="A0AAD4HGJ7"/>
<evidence type="ECO:0000313" key="2">
    <source>
        <dbReference type="EMBL" id="KAG1895768.1"/>
    </source>
</evidence>
<dbReference type="Gene3D" id="1.20.5.170">
    <property type="match status" value="1"/>
</dbReference>
<accession>A0AAD4HGJ7</accession>
<dbReference type="RefSeq" id="XP_041221344.1">
    <property type="nucleotide sequence ID" value="XM_041372639.1"/>
</dbReference>
<gene>
    <name evidence="2" type="ORF">F5891DRAFT_649088</name>
</gene>
<proteinExistence type="predicted"/>